<dbReference type="Pfam" id="PF24515">
    <property type="entry name" value="ARM_KNTC1_3rd"/>
    <property type="match status" value="1"/>
</dbReference>
<dbReference type="PANTHER" id="PTHR15688">
    <property type="entry name" value="KINETOCHORE-ASSOCIATED PROTEIN 1"/>
    <property type="match status" value="1"/>
</dbReference>
<feature type="domain" description="KNTC1 third ARM-repeats" evidence="3">
    <location>
        <begin position="1227"/>
        <end position="1420"/>
    </location>
</feature>
<dbReference type="InterPro" id="IPR055403">
    <property type="entry name" value="ARM_KNTC1_1st"/>
</dbReference>
<dbReference type="GO" id="GO:0031267">
    <property type="term" value="F:small GTPase binding"/>
    <property type="evidence" value="ECO:0007669"/>
    <property type="project" value="TreeGrafter"/>
</dbReference>
<dbReference type="Pfam" id="PF10493">
    <property type="entry name" value="Rod_C"/>
    <property type="match status" value="1"/>
</dbReference>
<organism evidence="6">
    <name type="scientific">Lepeophtheirus salmonis</name>
    <name type="common">Salmon louse</name>
    <name type="synonym">Caligus salmonis</name>
    <dbReference type="NCBI Taxonomy" id="72036"/>
    <lineage>
        <taxon>Eukaryota</taxon>
        <taxon>Metazoa</taxon>
        <taxon>Ecdysozoa</taxon>
        <taxon>Arthropoda</taxon>
        <taxon>Crustacea</taxon>
        <taxon>Multicrustacea</taxon>
        <taxon>Hexanauplia</taxon>
        <taxon>Copepoda</taxon>
        <taxon>Siphonostomatoida</taxon>
        <taxon>Caligidae</taxon>
        <taxon>Lepeophtheirus</taxon>
    </lineage>
</organism>
<feature type="domain" description="KNTC1 first ARM-repeats" evidence="5">
    <location>
        <begin position="357"/>
        <end position="592"/>
    </location>
</feature>
<accession>A0A0K2T0J4</accession>
<evidence type="ECO:0000313" key="6">
    <source>
        <dbReference type="EMBL" id="CDW19001.1"/>
    </source>
</evidence>
<name>A0A0K2T0J4_LEPSM</name>
<feature type="domain" description="KNTC1 second ARM-repeats" evidence="4">
    <location>
        <begin position="705"/>
        <end position="842"/>
    </location>
</feature>
<dbReference type="Pfam" id="PF24506">
    <property type="entry name" value="KNTC1_N"/>
    <property type="match status" value="1"/>
</dbReference>
<protein>
    <submittedName>
        <fullName evidence="6">Kinetochoreassociated protein 1like [Bombus terrestris]</fullName>
    </submittedName>
</protein>
<reference evidence="6" key="1">
    <citation type="submission" date="2014-05" db="EMBL/GenBank/DDBJ databases">
        <authorList>
            <person name="Chronopoulou M."/>
        </authorList>
    </citation>
    <scope>NUCLEOTIDE SEQUENCE</scope>
    <source>
        <tissue evidence="6">Whole organism</tissue>
    </source>
</reference>
<evidence type="ECO:0000259" key="4">
    <source>
        <dbReference type="Pfam" id="PF24516"/>
    </source>
</evidence>
<dbReference type="GO" id="GO:0000070">
    <property type="term" value="P:mitotic sister chromatid segregation"/>
    <property type="evidence" value="ECO:0007669"/>
    <property type="project" value="TreeGrafter"/>
</dbReference>
<dbReference type="GO" id="GO:1990423">
    <property type="term" value="C:RZZ complex"/>
    <property type="evidence" value="ECO:0007669"/>
    <property type="project" value="TreeGrafter"/>
</dbReference>
<proteinExistence type="predicted"/>
<dbReference type="InterPro" id="IPR055402">
    <property type="entry name" value="KNTC1_N"/>
</dbReference>
<dbReference type="InterPro" id="IPR055405">
    <property type="entry name" value="ARM_KNTC1_3rd"/>
</dbReference>
<dbReference type="GO" id="GO:1903394">
    <property type="term" value="P:protein localization to kinetochore involved in kinetochore assembly"/>
    <property type="evidence" value="ECO:0007669"/>
    <property type="project" value="TreeGrafter"/>
</dbReference>
<evidence type="ECO:0000259" key="3">
    <source>
        <dbReference type="Pfam" id="PF24515"/>
    </source>
</evidence>
<feature type="domain" description="RZZ complex subunit KNTC1/ROD C-terminal" evidence="1">
    <location>
        <begin position="1473"/>
        <end position="1961"/>
    </location>
</feature>
<dbReference type="EMBL" id="HACA01001640">
    <property type="protein sequence ID" value="CDW19001.1"/>
    <property type="molecule type" value="Transcribed_RNA"/>
</dbReference>
<dbReference type="PANTHER" id="PTHR15688:SF1">
    <property type="entry name" value="KINETOCHORE-ASSOCIATED PROTEIN 1"/>
    <property type="match status" value="1"/>
</dbReference>
<feature type="domain" description="KNTC1 N-terminal" evidence="2">
    <location>
        <begin position="144"/>
        <end position="336"/>
    </location>
</feature>
<evidence type="ECO:0000259" key="5">
    <source>
        <dbReference type="Pfam" id="PF24520"/>
    </source>
</evidence>
<evidence type="ECO:0000259" key="2">
    <source>
        <dbReference type="Pfam" id="PF24506"/>
    </source>
</evidence>
<dbReference type="InterPro" id="IPR052802">
    <property type="entry name" value="KNTC1"/>
</dbReference>
<evidence type="ECO:0000259" key="1">
    <source>
        <dbReference type="Pfam" id="PF10493"/>
    </source>
</evidence>
<dbReference type="InterPro" id="IPR055404">
    <property type="entry name" value="ARM_KNTC1_2nd"/>
</dbReference>
<dbReference type="GO" id="GO:0007094">
    <property type="term" value="P:mitotic spindle assembly checkpoint signaling"/>
    <property type="evidence" value="ECO:0007669"/>
    <property type="project" value="TreeGrafter"/>
</dbReference>
<sequence length="1969" mass="226154">MSMAWSRLLTSFDPEEETVNFGTRFAFESQEKLFDVVTQATIQGSDSFPSSIRTNTSDENLHLSLDSALHVIRESNPLSFRLTASITFLLESPCSNFLLVGLQNEIRLLHLKTGSFLPSIHTHCPSALIGALFQSNSLLLFNEASSLIAIKKINFSLINESLLNADINALKKLQADLIVEKPIPLSQDFATCIRGTYFYGDHTLAKLDITQLPSMKSITANIDDITIGRVCVPLTQPDIMLILDKVNGHLYVVCSLTLVLLKSWTIEPLNNIVLLEESSEEAELKIIMITRRETLQIREFPSFELMYELEVHSVCHLIESHSNQETPFFLEGSEKGSELCLRLRGIVEASPEARLNRLLRRNKFDEALGFVKTFRLHPEEVYKAKTLWLLERLSPWNISIKLEDIEKDFNELKLCFNEIQDKDFVVQTCIKAALPTIKSTKSLLIYAREMIRNNLNELPVDLLVFVSQTLQKIDTFRLLGGKDVEEWMIFLNGKSYDIMLSYIKRKAISEAKLMWTRHLAEFTAIFDSESIIEILNEFKSYNDAIILEWCEIFIPDCLKLVPESLPLISEWAYSIIISMESRRGRGWPHSGLNFSEKILKTMTFMSDDDECSSEAQLILFQERSKSSSSLNKFIRLIDILKDLMILHNNYRLKIKLENFLEDDKIKVARILLDWTSPEEIPNLIHGYLNEYLQRGSSGKLNVSEVYENYLLDLIEDTSATWHWNLGAAPWEEKVLALIPFIFSVEKKTLVILKSLKSAPVPWSQSMVDLCAMGSNISSSSYVVAIKEQETLVSLKQILKRYHFRSYEISSKVQAEKMMKIILRKSGGSCEGHNDIKEICNVVPFLEEHDATLAYIRFILQDNSESPMKEIIDLVSSENREFLCQKILSYAMVFEKYSTNENKNIELQNYLSFLSFTIDETLPFSLREEFESFKKSFDLSRKLDIPRREHSEETLKDYITSNHKVEVNELFRRIRWIGSSFNLNKSTLLITLIEELIRNENIKDANTLISKISHRSFSMTTDIESLLKMIIHSCEFALSNHLDLIQNFKELVSVNLTFNEHGILDLCELSVWLRIILSVFSTRNKNFLYSIHSFLYVDKGLPVALDGMRPFINAMKVLFPFGNIATSRYKPLCLLFQTKESSNDSTADQTVLSYSHITKPSVEDNFEYQKKIEEMQSLMNLSIDVSNKNAQSLLSVIIYITYRNNIKLLDSLMVDRMKINMGSMQNSLIESLFKKVMGERKKELDCSLALTCLINESEESSLNILSATNSSFTLDFTRSSVLARIGCNYSNLFCTAPIFEKYKSYLKNVIWAKKAVDLGVAPKDAFIQYTRDTEKVINKLVKVTEVSIEDLVQFASSYELEVDEVLVLYAEEQLSKNCKSLINKMQEIINSMHNSSTVSTLLYEMWNAASSYNYEVLQFIICGLQSRASPNAAISKAAEVLEFLKYYDRVSSPSESERSVWMTKYKVEFKKFPEDVANKRLPLTPLVTLPKKEKFNLLGKEFQLTNYKLWVSVAHVLNFNSDNILVKTIENAFEDMLNSSDHTKDGLSFDSNNEKLLEKIYECLNAMTDFFKATSCAYWILNKLPMGRDKVNTSKKYVLIAEKWKEVAEGTEDEARSISALEFAIDGNLRVETEFILIKYGLSEQRYLDMVNEKAIDNLVLSLYEHDSIIKRSKTAGGDYPDINGAVEEIAKIQKISLMSLKYDMLTNWLPENKDLNYMDESLSLDFHQSSRRKNLKTDEKDKDNYIRCVYISQCSELHHFLMSIALGKSTSMSSVHSTSHKLRALKCLLSVVDENAFEKLAITNYSELLELYSSLIFVSKLESLGLHYDLETYKSCDKKILIESILRSSGVTKEGLDLIVDLSIFFSIFDSMLWDDLLKRLVQHSSSRLESVLLRLNHQPHLWHLENFLKAWNHLVLQPFISNENHSECDKALQLLNKCPLDLNVEELKGECIRLQFHDLAEKLSDIYL</sequence>
<dbReference type="Pfam" id="PF24516">
    <property type="entry name" value="ARM_KNTC1_2nd"/>
    <property type="match status" value="1"/>
</dbReference>
<dbReference type="OrthoDB" id="343783at2759"/>
<dbReference type="GO" id="GO:0005737">
    <property type="term" value="C:cytoplasm"/>
    <property type="evidence" value="ECO:0007669"/>
    <property type="project" value="TreeGrafter"/>
</dbReference>
<dbReference type="GO" id="GO:0005828">
    <property type="term" value="C:kinetochore microtubule"/>
    <property type="evidence" value="ECO:0007669"/>
    <property type="project" value="TreeGrafter"/>
</dbReference>
<dbReference type="Pfam" id="PF24520">
    <property type="entry name" value="ARM_KNTC1_1st"/>
    <property type="match status" value="1"/>
</dbReference>
<dbReference type="InterPro" id="IPR019527">
    <property type="entry name" value="RZZ-complex_KNTC1/ROD_C"/>
</dbReference>